<sequence length="246" mass="27258">MMRPTLLLLCLLSSLQCLPAWASPQDARQLSEIASYSRLVCASAMAYFNPREREPNQDQLSAMFYQMNTLERLVQQQGRPDPLQRPLTAMKSLFLSLDGLPRERADEYPALVRQLLEQARTLQRSAGEAAASAGADPRSESFGAQSQALAVLLLDYELRGYPLPDRQAFALSDTELQALDDSVGQRFAELEAGYPQYAGEVGKLSGTYRFVRAQLRGQKAYGRGGAEFYLGRAVTDLNELAEKVAN</sequence>
<protein>
    <submittedName>
        <fullName evidence="2">Uncharacterized protein</fullName>
    </submittedName>
</protein>
<proteinExistence type="predicted"/>
<name>A0A1H0LMJ7_9PSED</name>
<evidence type="ECO:0000313" key="3">
    <source>
        <dbReference type="Proteomes" id="UP000242957"/>
    </source>
</evidence>
<dbReference type="Proteomes" id="UP000242957">
    <property type="component" value="Unassembled WGS sequence"/>
</dbReference>
<feature type="signal peptide" evidence="1">
    <location>
        <begin position="1"/>
        <end position="22"/>
    </location>
</feature>
<dbReference type="AlphaFoldDB" id="A0A1H0LMJ7"/>
<evidence type="ECO:0000256" key="1">
    <source>
        <dbReference type="SAM" id="SignalP"/>
    </source>
</evidence>
<evidence type="ECO:0000313" key="2">
    <source>
        <dbReference type="EMBL" id="SDO69442.1"/>
    </source>
</evidence>
<organism evidence="2 3">
    <name type="scientific">Pseudomonas jinjuensis</name>
    <dbReference type="NCBI Taxonomy" id="198616"/>
    <lineage>
        <taxon>Bacteria</taxon>
        <taxon>Pseudomonadati</taxon>
        <taxon>Pseudomonadota</taxon>
        <taxon>Gammaproteobacteria</taxon>
        <taxon>Pseudomonadales</taxon>
        <taxon>Pseudomonadaceae</taxon>
        <taxon>Pseudomonas</taxon>
    </lineage>
</organism>
<keyword evidence="1" id="KW-0732">Signal</keyword>
<feature type="chain" id="PRO_5017449667" evidence="1">
    <location>
        <begin position="23"/>
        <end position="246"/>
    </location>
</feature>
<dbReference type="STRING" id="198616.SAMN05216193_114123"/>
<gene>
    <name evidence="2" type="ORF">SAMN05216193_114123</name>
</gene>
<keyword evidence="3" id="KW-1185">Reference proteome</keyword>
<dbReference type="EMBL" id="FNIJ01000014">
    <property type="protein sequence ID" value="SDO69442.1"/>
    <property type="molecule type" value="Genomic_DNA"/>
</dbReference>
<reference evidence="3" key="1">
    <citation type="submission" date="2016-10" db="EMBL/GenBank/DDBJ databases">
        <authorList>
            <person name="Varghese N."/>
            <person name="Submissions S."/>
        </authorList>
    </citation>
    <scope>NUCLEOTIDE SEQUENCE [LARGE SCALE GENOMIC DNA]</scope>
    <source>
        <strain evidence="3">JCM 21621</strain>
    </source>
</reference>
<accession>A0A1H0LMJ7</accession>